<keyword evidence="3 4" id="KW-0574">Periplasm</keyword>
<name>A0A1I7IQ83_9BURK</name>
<dbReference type="NCBIfam" id="TIGR03002">
    <property type="entry name" value="outer_YhbN_LptA"/>
    <property type="match status" value="1"/>
</dbReference>
<dbReference type="OrthoDB" id="5294855at2"/>
<keyword evidence="2 4" id="KW-0732">Signal</keyword>
<dbReference type="InterPro" id="IPR005653">
    <property type="entry name" value="OstA-like_N"/>
</dbReference>
<proteinExistence type="inferred from homology"/>
<gene>
    <name evidence="4" type="primary">lptA</name>
    <name evidence="7" type="ORF">SAMN04489707_101819</name>
</gene>
<dbReference type="GO" id="GO:0030288">
    <property type="term" value="C:outer membrane-bounded periplasmic space"/>
    <property type="evidence" value="ECO:0007669"/>
    <property type="project" value="TreeGrafter"/>
</dbReference>
<dbReference type="Proteomes" id="UP000183656">
    <property type="component" value="Unassembled WGS sequence"/>
</dbReference>
<comment type="function">
    <text evidence="4">Involved in the assembly of lipopolysaccharide (LPS). Required for the translocation of LPS from the inner membrane to the outer membrane.</text>
</comment>
<feature type="region of interest" description="Disordered" evidence="5">
    <location>
        <begin position="161"/>
        <end position="210"/>
    </location>
</feature>
<evidence type="ECO:0000256" key="1">
    <source>
        <dbReference type="ARBA" id="ARBA00022448"/>
    </source>
</evidence>
<comment type="subcellular location">
    <subcellularLocation>
        <location evidence="4">Periplasm</location>
    </subcellularLocation>
</comment>
<keyword evidence="1 4" id="KW-0813">Transport</keyword>
<comment type="similarity">
    <text evidence="4">Belongs to the LptA family.</text>
</comment>
<feature type="domain" description="Organic solvent tolerance-like N-terminal" evidence="6">
    <location>
        <begin position="33"/>
        <end position="153"/>
    </location>
</feature>
<dbReference type="RefSeq" id="WP_054256154.1">
    <property type="nucleotide sequence ID" value="NZ_CYIG01000014.1"/>
</dbReference>
<evidence type="ECO:0000313" key="8">
    <source>
        <dbReference type="Proteomes" id="UP000183656"/>
    </source>
</evidence>
<dbReference type="InterPro" id="IPR052037">
    <property type="entry name" value="LPS_export_LptA"/>
</dbReference>
<dbReference type="GO" id="GO:0009279">
    <property type="term" value="C:cell outer membrane"/>
    <property type="evidence" value="ECO:0007669"/>
    <property type="project" value="TreeGrafter"/>
</dbReference>
<dbReference type="InterPro" id="IPR014340">
    <property type="entry name" value="LptA"/>
</dbReference>
<feature type="chain" id="PRO_5010390483" description="Lipopolysaccharide export system protein LptA" evidence="4">
    <location>
        <begin position="24"/>
        <end position="210"/>
    </location>
</feature>
<dbReference type="GO" id="GO:0015920">
    <property type="term" value="P:lipopolysaccharide transport"/>
    <property type="evidence" value="ECO:0007669"/>
    <property type="project" value="UniProtKB-UniRule"/>
</dbReference>
<sequence length="210" mass="22585" precursor="true">MIKRLLPFLLASALIALGGGAHAERADRSKPMNIEADALHHDELRQTSVFTGRVVMTKGSIVLRGERLEVRQDPQGYQSGTVAAAPGQRAFFRQRRDAAPGQPEEFVEGEGETIEYDGRADTVKFIRRAELRRYRGAVLDDEITGAVIVYNNLTDQFSVDGQKSATSAEGGKGKDGRVRAMLAPKETSSPGPAPGTVPALRPSTAIDGGQ</sequence>
<dbReference type="GO" id="GO:0043165">
    <property type="term" value="P:Gram-negative-bacterium-type cell outer membrane assembly"/>
    <property type="evidence" value="ECO:0007669"/>
    <property type="project" value="UniProtKB-UniRule"/>
</dbReference>
<accession>A0A1I7IQ83</accession>
<evidence type="ECO:0000259" key="6">
    <source>
        <dbReference type="Pfam" id="PF03968"/>
    </source>
</evidence>
<dbReference type="Gene3D" id="2.60.450.10">
    <property type="entry name" value="Lipopolysaccharide (LPS) transport protein A like domain"/>
    <property type="match status" value="1"/>
</dbReference>
<dbReference type="GO" id="GO:0017089">
    <property type="term" value="F:glycolipid transfer activity"/>
    <property type="evidence" value="ECO:0007669"/>
    <property type="project" value="TreeGrafter"/>
</dbReference>
<reference evidence="7 8" key="1">
    <citation type="submission" date="2016-10" db="EMBL/GenBank/DDBJ databases">
        <authorList>
            <person name="de Groot N.N."/>
        </authorList>
    </citation>
    <scope>NUCLEOTIDE SEQUENCE [LARGE SCALE GENOMIC DNA]</scope>
    <source>
        <strain evidence="7 8">R-24608</strain>
    </source>
</reference>
<evidence type="ECO:0000256" key="5">
    <source>
        <dbReference type="SAM" id="MobiDB-lite"/>
    </source>
</evidence>
<dbReference type="EMBL" id="FPBX01000018">
    <property type="protein sequence ID" value="SFU75089.1"/>
    <property type="molecule type" value="Genomic_DNA"/>
</dbReference>
<evidence type="ECO:0000256" key="4">
    <source>
        <dbReference type="HAMAP-Rule" id="MF_01914"/>
    </source>
</evidence>
<evidence type="ECO:0000256" key="3">
    <source>
        <dbReference type="ARBA" id="ARBA00022764"/>
    </source>
</evidence>
<evidence type="ECO:0000256" key="2">
    <source>
        <dbReference type="ARBA" id="ARBA00022729"/>
    </source>
</evidence>
<keyword evidence="8" id="KW-1185">Reference proteome</keyword>
<dbReference type="STRING" id="343013.SAMN04489707_101819"/>
<organism evidence="7 8">
    <name type="scientific">Paenacidovorax caeni</name>
    <dbReference type="NCBI Taxonomy" id="343013"/>
    <lineage>
        <taxon>Bacteria</taxon>
        <taxon>Pseudomonadati</taxon>
        <taxon>Pseudomonadota</taxon>
        <taxon>Betaproteobacteria</taxon>
        <taxon>Burkholderiales</taxon>
        <taxon>Comamonadaceae</taxon>
        <taxon>Paenacidovorax</taxon>
    </lineage>
</organism>
<dbReference type="AlphaFoldDB" id="A0A1I7IQ83"/>
<feature type="signal peptide" evidence="4">
    <location>
        <begin position="1"/>
        <end position="23"/>
    </location>
</feature>
<dbReference type="PANTHER" id="PTHR36504:SF1">
    <property type="entry name" value="LIPOPOLYSACCHARIDE EXPORT SYSTEM PROTEIN LPTA"/>
    <property type="match status" value="1"/>
</dbReference>
<comment type="subunit">
    <text evidence="4">Component of the lipopolysaccharide transport and assembly complex.</text>
</comment>
<evidence type="ECO:0000313" key="7">
    <source>
        <dbReference type="EMBL" id="SFU75089.1"/>
    </source>
</evidence>
<dbReference type="HAMAP" id="MF_01914">
    <property type="entry name" value="LPS_assembly_LptA"/>
    <property type="match status" value="1"/>
</dbReference>
<dbReference type="Pfam" id="PF03968">
    <property type="entry name" value="LptD_N"/>
    <property type="match status" value="1"/>
</dbReference>
<protein>
    <recommendedName>
        <fullName evidence="4">Lipopolysaccharide export system protein LptA</fullName>
    </recommendedName>
</protein>
<dbReference type="PANTHER" id="PTHR36504">
    <property type="entry name" value="LIPOPOLYSACCHARIDE EXPORT SYSTEM PROTEIN LPTA"/>
    <property type="match status" value="1"/>
</dbReference>
<dbReference type="GO" id="GO:0001530">
    <property type="term" value="F:lipopolysaccharide binding"/>
    <property type="evidence" value="ECO:0007669"/>
    <property type="project" value="InterPro"/>
</dbReference>